<dbReference type="EMBL" id="LAZR01002512">
    <property type="protein sequence ID" value="KKN29077.1"/>
    <property type="molecule type" value="Genomic_DNA"/>
</dbReference>
<accession>A0A0F9PWH8</accession>
<organism evidence="1">
    <name type="scientific">marine sediment metagenome</name>
    <dbReference type="NCBI Taxonomy" id="412755"/>
    <lineage>
        <taxon>unclassified sequences</taxon>
        <taxon>metagenomes</taxon>
        <taxon>ecological metagenomes</taxon>
    </lineage>
</organism>
<name>A0A0F9PWH8_9ZZZZ</name>
<dbReference type="InterPro" id="IPR036086">
    <property type="entry name" value="ParB/Sulfiredoxin_sf"/>
</dbReference>
<dbReference type="AlphaFoldDB" id="A0A0F9PWH8"/>
<comment type="caution">
    <text evidence="1">The sequence shown here is derived from an EMBL/GenBank/DDBJ whole genome shotgun (WGS) entry which is preliminary data.</text>
</comment>
<gene>
    <name evidence="1" type="ORF">LCGC14_0847720</name>
</gene>
<reference evidence="1" key="1">
    <citation type="journal article" date="2015" name="Nature">
        <title>Complex archaea that bridge the gap between prokaryotes and eukaryotes.</title>
        <authorList>
            <person name="Spang A."/>
            <person name="Saw J.H."/>
            <person name="Jorgensen S.L."/>
            <person name="Zaremba-Niedzwiedzka K."/>
            <person name="Martijn J."/>
            <person name="Lind A.E."/>
            <person name="van Eijk R."/>
            <person name="Schleper C."/>
            <person name="Guy L."/>
            <person name="Ettema T.J."/>
        </authorList>
    </citation>
    <scope>NUCLEOTIDE SEQUENCE</scope>
</reference>
<dbReference type="SUPFAM" id="SSF110849">
    <property type="entry name" value="ParB/Sulfiredoxin"/>
    <property type="match status" value="1"/>
</dbReference>
<sequence length="438" mass="50116">MGGEELTKGIAEKPTLSGKNYFDTLYKTVSMQVPLNKIALNPQQRIRVECGDYAVHPKYIALKESMGVFGLLHSITLKQLDSSYRLLAGFYRFCGAVDLGWLTIESKIFPAHVSKYDEFLIELLENINRRNFTSYEVYAGIGHAKALYEKAHPETSRGKYNRFIQNNQERKSITAPNAVIVTSKKKLDSFVKHNAKLFGMAERTLFNKTRIAEAILSNKFKDKTIELLKQEKISQTQLLQLLKKRESEKDIKNNSGEDFTESAVNSLLFNPPKVANKKDRENNKNLIAEPYLPPQMNAPLSIHDEKLENVQEPSTNNSKNNRKNQRMALKNSKEDMIKIYDNSNMIVQLNTSIREGKGITNNLQHNRSQNEKETNAKCKSCFKAHVFIIECPHCDIIAKCESCGKPLFIVICQDDVIKRIPRYRNPHLEKCIHAPPHF</sequence>
<protein>
    <submittedName>
        <fullName evidence="1">Uncharacterized protein</fullName>
    </submittedName>
</protein>
<evidence type="ECO:0000313" key="1">
    <source>
        <dbReference type="EMBL" id="KKN29077.1"/>
    </source>
</evidence>
<proteinExistence type="predicted"/>